<keyword evidence="2" id="KW-0560">Oxidoreductase</keyword>
<evidence type="ECO:0000313" key="3">
    <source>
        <dbReference type="EMBL" id="ORJ62740.1"/>
    </source>
</evidence>
<evidence type="ECO:0000256" key="1">
    <source>
        <dbReference type="ARBA" id="ARBA00006484"/>
    </source>
</evidence>
<dbReference type="PANTHER" id="PTHR42760">
    <property type="entry name" value="SHORT-CHAIN DEHYDROGENASES/REDUCTASES FAMILY MEMBER"/>
    <property type="match status" value="1"/>
</dbReference>
<comment type="caution">
    <text evidence="3">The sequence shown here is derived from an EMBL/GenBank/DDBJ whole genome shotgun (WGS) entry which is preliminary data.</text>
</comment>
<name>A0A1X0YBZ3_MYCSI</name>
<dbReference type="GO" id="GO:0016616">
    <property type="term" value="F:oxidoreductase activity, acting on the CH-OH group of donors, NAD or NADP as acceptor"/>
    <property type="evidence" value="ECO:0007669"/>
    <property type="project" value="TreeGrafter"/>
</dbReference>
<dbReference type="SUPFAM" id="SSF51735">
    <property type="entry name" value="NAD(P)-binding Rossmann-fold domains"/>
    <property type="match status" value="1"/>
</dbReference>
<dbReference type="InterPro" id="IPR036291">
    <property type="entry name" value="NAD(P)-bd_dom_sf"/>
</dbReference>
<comment type="similarity">
    <text evidence="1">Belongs to the short-chain dehydrogenases/reductases (SDR) family.</text>
</comment>
<proteinExistence type="inferred from homology"/>
<dbReference type="RefSeq" id="WP_084949257.1">
    <property type="nucleotide sequence ID" value="NZ_MZZM01000012.1"/>
</dbReference>
<dbReference type="InterPro" id="IPR002347">
    <property type="entry name" value="SDR_fam"/>
</dbReference>
<dbReference type="Gene3D" id="3.40.50.720">
    <property type="entry name" value="NAD(P)-binding Rossmann-like Domain"/>
    <property type="match status" value="1"/>
</dbReference>
<dbReference type="CDD" id="cd05233">
    <property type="entry name" value="SDR_c"/>
    <property type="match status" value="1"/>
</dbReference>
<dbReference type="EMBL" id="MZZM01000012">
    <property type="protein sequence ID" value="ORJ62740.1"/>
    <property type="molecule type" value="Genomic_DNA"/>
</dbReference>
<dbReference type="STRING" id="1784.VC42_09185"/>
<gene>
    <name evidence="3" type="ORF">B5M45_06870</name>
</gene>
<dbReference type="PANTHER" id="PTHR42760:SF135">
    <property type="entry name" value="BLL7886 PROTEIN"/>
    <property type="match status" value="1"/>
</dbReference>
<dbReference type="PRINTS" id="PR00080">
    <property type="entry name" value="SDRFAMILY"/>
</dbReference>
<dbReference type="FunFam" id="3.40.50.720:FF:000084">
    <property type="entry name" value="Short-chain dehydrogenase reductase"/>
    <property type="match status" value="1"/>
</dbReference>
<organism evidence="3 4">
    <name type="scientific">Mycobacterium simiae</name>
    <name type="common">Mycobacterium habana</name>
    <dbReference type="NCBI Taxonomy" id="1784"/>
    <lineage>
        <taxon>Bacteria</taxon>
        <taxon>Bacillati</taxon>
        <taxon>Actinomycetota</taxon>
        <taxon>Actinomycetes</taxon>
        <taxon>Mycobacteriales</taxon>
        <taxon>Mycobacteriaceae</taxon>
        <taxon>Mycobacterium</taxon>
        <taxon>Mycobacterium simiae complex</taxon>
    </lineage>
</organism>
<dbReference type="GO" id="GO:0030497">
    <property type="term" value="P:fatty acid elongation"/>
    <property type="evidence" value="ECO:0007669"/>
    <property type="project" value="TreeGrafter"/>
</dbReference>
<sequence>MIDFTGKVVLVTGGGAGIGRATATAFADLGASVVALEVDPARSQELRTGLGDKGLVITGDATAAADVSALADVIGSRYGRLDALVNNVGHFVTRPTPFERLTEEQIDDIYRLNLKHIFVVSRVMLPLLRAAAGGASITNVSSIEGFRGIPQFAVYGAFKAAVTGFTMSLALELGPEGIRVNAVAPETTDSAQVPLDRMIHPSQRHNIPRWIPLGRFGTPQDIAGCVLFLASPLAAWVSGTVVHADGGALAAAGWYRDDRGVWTNMPVINGNSATPAETSG</sequence>
<evidence type="ECO:0000256" key="2">
    <source>
        <dbReference type="ARBA" id="ARBA00023002"/>
    </source>
</evidence>
<accession>A0A1X0YBZ3</accession>
<evidence type="ECO:0000313" key="4">
    <source>
        <dbReference type="Proteomes" id="UP000193040"/>
    </source>
</evidence>
<dbReference type="Pfam" id="PF13561">
    <property type="entry name" value="adh_short_C2"/>
    <property type="match status" value="1"/>
</dbReference>
<keyword evidence="4" id="KW-1185">Reference proteome</keyword>
<reference evidence="3 4" key="1">
    <citation type="submission" date="2017-03" db="EMBL/GenBank/DDBJ databases">
        <title>Genomic insights into Mycobacterium simiae human colonization.</title>
        <authorList>
            <person name="Steffani J.L."/>
            <person name="Brunck M.E."/>
            <person name="Cruz E."/>
            <person name="Montiel R."/>
            <person name="Barona F."/>
        </authorList>
    </citation>
    <scope>NUCLEOTIDE SEQUENCE [LARGE SCALE GENOMIC DNA]</scope>
    <source>
        <strain evidence="3 4">MsiGto</strain>
    </source>
</reference>
<dbReference type="Proteomes" id="UP000193040">
    <property type="component" value="Unassembled WGS sequence"/>
</dbReference>
<protein>
    <submittedName>
        <fullName evidence="3">Short-chain dehydrogenase</fullName>
    </submittedName>
</protein>
<dbReference type="PRINTS" id="PR00081">
    <property type="entry name" value="GDHRDH"/>
</dbReference>
<dbReference type="AlphaFoldDB" id="A0A1X0YBZ3"/>